<dbReference type="Gene3D" id="1.25.40.10">
    <property type="entry name" value="Tetratricopeptide repeat domain"/>
    <property type="match status" value="1"/>
</dbReference>
<evidence type="ECO:0000313" key="2">
    <source>
        <dbReference type="EMBL" id="MBD8498635.1"/>
    </source>
</evidence>
<dbReference type="InterPro" id="IPR001387">
    <property type="entry name" value="Cro/C1-type_HTH"/>
</dbReference>
<gene>
    <name evidence="2" type="ORF">IFO66_10020</name>
</gene>
<evidence type="ECO:0000313" key="3">
    <source>
        <dbReference type="Proteomes" id="UP000634529"/>
    </source>
</evidence>
<dbReference type="PROSITE" id="PS50943">
    <property type="entry name" value="HTH_CROC1"/>
    <property type="match status" value="1"/>
</dbReference>
<proteinExistence type="predicted"/>
<dbReference type="Gene3D" id="1.10.260.40">
    <property type="entry name" value="lambda repressor-like DNA-binding domains"/>
    <property type="match status" value="1"/>
</dbReference>
<feature type="domain" description="HTH cro/C1-type" evidence="1">
    <location>
        <begin position="12"/>
        <end position="66"/>
    </location>
</feature>
<dbReference type="InterPro" id="IPR011990">
    <property type="entry name" value="TPR-like_helical_dom_sf"/>
</dbReference>
<protein>
    <submittedName>
        <fullName evidence="2">Helix-turn-helix transcriptional regulator</fullName>
    </submittedName>
</protein>
<dbReference type="CDD" id="cd00093">
    <property type="entry name" value="HTH_XRE"/>
    <property type="match status" value="1"/>
</dbReference>
<evidence type="ECO:0000259" key="1">
    <source>
        <dbReference type="PROSITE" id="PS50943"/>
    </source>
</evidence>
<dbReference type="SUPFAM" id="SSF47413">
    <property type="entry name" value="lambda repressor-like DNA-binding domains"/>
    <property type="match status" value="1"/>
</dbReference>
<keyword evidence="3" id="KW-1185">Reference proteome</keyword>
<organism evidence="2 3">
    <name type="scientific">Paenibacillus arenosi</name>
    <dbReference type="NCBI Taxonomy" id="2774142"/>
    <lineage>
        <taxon>Bacteria</taxon>
        <taxon>Bacillati</taxon>
        <taxon>Bacillota</taxon>
        <taxon>Bacilli</taxon>
        <taxon>Bacillales</taxon>
        <taxon>Paenibacillaceae</taxon>
        <taxon>Paenibacillus</taxon>
    </lineage>
</organism>
<comment type="caution">
    <text evidence="2">The sequence shown here is derived from an EMBL/GenBank/DDBJ whole genome shotgun (WGS) entry which is preliminary data.</text>
</comment>
<sequence length="425" mass="49614">MKVSLFSLADMIRHYRLKNNLTQHDVAIKTNMTTGAISKIENGKTKPEFQNMRAIASVLEIPYNKYIKIYIDLEKNSDTICDIFNECITLHDDTSTLIPKIVTKYLELSSDTYDAVEQIYNVATSMNIQIPSATKLSIYKTIIDYSRSHGIMLFLARALYQEYLIERNDSSKLKETYQAGRYILKYIEKLSPEEFISLIYALAVHAYALQKYEDVIHFCKLIINNEYAIDISDKRIFALGMLRDSYYYCDNIKLAEEYFHQLKKHSSTDESDSDKLFIAVINYKKGNVDLAKKQFKECLNECAEDFVPYVTNEYISFLLQIGEISKVEEILPELEPKINDLTLSNPLEKRELAWFYKLKGDYYSRINDVNKALNNYIDSAFEYSQIDDINNERNCLKLMYDLYRNNKIMVDAKTTEKVKKVKGRK</sequence>
<dbReference type="RefSeq" id="WP_192025010.1">
    <property type="nucleotide sequence ID" value="NZ_JACYTN010000005.1"/>
</dbReference>
<dbReference type="EMBL" id="JACYTN010000005">
    <property type="protein sequence ID" value="MBD8498635.1"/>
    <property type="molecule type" value="Genomic_DNA"/>
</dbReference>
<dbReference type="SMART" id="SM00530">
    <property type="entry name" value="HTH_XRE"/>
    <property type="match status" value="1"/>
</dbReference>
<accession>A0ABR9AZM0</accession>
<dbReference type="Proteomes" id="UP000634529">
    <property type="component" value="Unassembled WGS sequence"/>
</dbReference>
<name>A0ABR9AZM0_9BACL</name>
<dbReference type="InterPro" id="IPR010982">
    <property type="entry name" value="Lambda_DNA-bd_dom_sf"/>
</dbReference>
<dbReference type="Pfam" id="PF01381">
    <property type="entry name" value="HTH_3"/>
    <property type="match status" value="1"/>
</dbReference>
<reference evidence="2 3" key="1">
    <citation type="submission" date="2020-09" db="EMBL/GenBank/DDBJ databases">
        <title>Paenibacillus sp. CAU 1523 isolated from sand of Haeundae Beach.</title>
        <authorList>
            <person name="Kim W."/>
        </authorList>
    </citation>
    <scope>NUCLEOTIDE SEQUENCE [LARGE SCALE GENOMIC DNA]</scope>
    <source>
        <strain evidence="2 3">CAU 1523</strain>
    </source>
</reference>